<dbReference type="Proteomes" id="UP001221411">
    <property type="component" value="Unassembled WGS sequence"/>
</dbReference>
<dbReference type="SUPFAM" id="SSF53383">
    <property type="entry name" value="PLP-dependent transferases"/>
    <property type="match status" value="1"/>
</dbReference>
<feature type="domain" description="Aminotransferase class I/classII large" evidence="6">
    <location>
        <begin position="60"/>
        <end position="374"/>
    </location>
</feature>
<reference evidence="7 8" key="1">
    <citation type="submission" date="2022-11" db="EMBL/GenBank/DDBJ databases">
        <title>Minimal conservation of predation-associated metabolite biosynthetic gene clusters underscores biosynthetic potential of Myxococcota including descriptions for ten novel species: Archangium lansinium sp. nov., Myxococcus landrumus sp. nov., Nannocystis bai.</title>
        <authorList>
            <person name="Ahearne A."/>
            <person name="Stevens C."/>
            <person name="Dowd S."/>
        </authorList>
    </citation>
    <scope>NUCLEOTIDE SEQUENCE [LARGE SCALE GENOMIC DNA]</scope>
    <source>
        <strain evidence="7 8">RJM3</strain>
    </source>
</reference>
<proteinExistence type="inferred from homology"/>
<keyword evidence="3 7" id="KW-0032">Aminotransferase</keyword>
<evidence type="ECO:0000256" key="2">
    <source>
        <dbReference type="ARBA" id="ARBA00007441"/>
    </source>
</evidence>
<dbReference type="GO" id="GO:0008483">
    <property type="term" value="F:transaminase activity"/>
    <property type="evidence" value="ECO:0007669"/>
    <property type="project" value="UniProtKB-KW"/>
</dbReference>
<dbReference type="InterPro" id="IPR004839">
    <property type="entry name" value="Aminotransferase_I/II_large"/>
</dbReference>
<dbReference type="PANTHER" id="PTHR46383">
    <property type="entry name" value="ASPARTATE AMINOTRANSFERASE"/>
    <property type="match status" value="1"/>
</dbReference>
<dbReference type="InterPro" id="IPR015424">
    <property type="entry name" value="PyrdxlP-dep_Trfase"/>
</dbReference>
<keyword evidence="5" id="KW-0663">Pyridoxal phosphate</keyword>
<dbReference type="RefSeq" id="WP_271929868.1">
    <property type="nucleotide sequence ID" value="NZ_JAQNDO010000001.1"/>
</dbReference>
<dbReference type="PANTHER" id="PTHR46383:SF1">
    <property type="entry name" value="ASPARTATE AMINOTRANSFERASE"/>
    <property type="match status" value="1"/>
</dbReference>
<comment type="similarity">
    <text evidence="2">Belongs to the class-I pyridoxal-phosphate-dependent aminotransferase family.</text>
</comment>
<dbReference type="EMBL" id="JAQNDO010000001">
    <property type="protein sequence ID" value="MDC0749709.1"/>
    <property type="molecule type" value="Genomic_DNA"/>
</dbReference>
<dbReference type="CDD" id="cd00609">
    <property type="entry name" value="AAT_like"/>
    <property type="match status" value="1"/>
</dbReference>
<evidence type="ECO:0000256" key="4">
    <source>
        <dbReference type="ARBA" id="ARBA00022679"/>
    </source>
</evidence>
<evidence type="ECO:0000313" key="7">
    <source>
        <dbReference type="EMBL" id="MDC0749709.1"/>
    </source>
</evidence>
<dbReference type="Pfam" id="PF00155">
    <property type="entry name" value="Aminotran_1_2"/>
    <property type="match status" value="1"/>
</dbReference>
<evidence type="ECO:0000256" key="3">
    <source>
        <dbReference type="ARBA" id="ARBA00022576"/>
    </source>
</evidence>
<organism evidence="7 8">
    <name type="scientific">Polyangium mundeleinium</name>
    <dbReference type="NCBI Taxonomy" id="2995306"/>
    <lineage>
        <taxon>Bacteria</taxon>
        <taxon>Pseudomonadati</taxon>
        <taxon>Myxococcota</taxon>
        <taxon>Polyangia</taxon>
        <taxon>Polyangiales</taxon>
        <taxon>Polyangiaceae</taxon>
        <taxon>Polyangium</taxon>
    </lineage>
</organism>
<protein>
    <submittedName>
        <fullName evidence="7">Beta-methylarginine biosynthesis bifunctional aminotransferase</fullName>
    </submittedName>
</protein>
<comment type="cofactor">
    <cofactor evidence="1">
        <name>pyridoxal 5'-phosphate</name>
        <dbReference type="ChEBI" id="CHEBI:597326"/>
    </cofactor>
</comment>
<accession>A0ABT5F7T3</accession>
<name>A0ABT5F7T3_9BACT</name>
<gene>
    <name evidence="7" type="ORF">POL67_50730</name>
</gene>
<evidence type="ECO:0000259" key="6">
    <source>
        <dbReference type="Pfam" id="PF00155"/>
    </source>
</evidence>
<dbReference type="InterPro" id="IPR050596">
    <property type="entry name" value="AspAT/PAT-like"/>
</dbReference>
<dbReference type="NCBIfam" id="TIGR04544">
    <property type="entry name" value="3metArgNH2trans"/>
    <property type="match status" value="1"/>
</dbReference>
<keyword evidence="4" id="KW-0808">Transferase</keyword>
<evidence type="ECO:0000313" key="8">
    <source>
        <dbReference type="Proteomes" id="UP001221411"/>
    </source>
</evidence>
<keyword evidence="8" id="KW-1185">Reference proteome</keyword>
<dbReference type="Gene3D" id="3.40.640.10">
    <property type="entry name" value="Type I PLP-dependent aspartate aminotransferase-like (Major domain)"/>
    <property type="match status" value="1"/>
</dbReference>
<dbReference type="InterPro" id="IPR015421">
    <property type="entry name" value="PyrdxlP-dep_Trfase_major"/>
</dbReference>
<dbReference type="InterPro" id="IPR030898">
    <property type="entry name" value="3metArgNH2trans"/>
</dbReference>
<comment type="caution">
    <text evidence="7">The sequence shown here is derived from an EMBL/GenBank/DDBJ whole genome shotgun (WGS) entry which is preliminary data.</text>
</comment>
<sequence>MNRANAARPRCSGVVSGDSPLSTLQQRLLYMERFPERRFVNIVENVPQWPSVEGAPDSAWRYVHNYAPSRGQRDLLERIAARESRRRENDVTLEQILVTNGALHALAMIFRQHQQPGAVALCQAPVLGAVPEMLRSYGYRPVFFKSLDGRVDIAALRRLHSSDVRMIYLNTPLNPSGDILAPDTLEQLCALAHELGAILVADMVYDSYAFDHARVTSPQDLGVSWKNVYVVNSMSKNFGSPGLRVGWLVSTPENVHALLRVLELENISVCGLSQAIASDLLDRGNAVLVEAVRAGRQMLSERLPQIAGIRFDVPAGGTQIFAELPVTDVEEFCDFALAELGLCLVSASNYEGVQGAFVRLPMGAPPGTLENALALLGAGLDAYRERTPLP</sequence>
<evidence type="ECO:0000256" key="1">
    <source>
        <dbReference type="ARBA" id="ARBA00001933"/>
    </source>
</evidence>
<evidence type="ECO:0000256" key="5">
    <source>
        <dbReference type="ARBA" id="ARBA00022898"/>
    </source>
</evidence>